<comment type="caution">
    <text evidence="3">The sequence shown here is derived from an EMBL/GenBank/DDBJ whole genome shotgun (WGS) entry which is preliminary data.</text>
</comment>
<dbReference type="PROSITE" id="PS50294">
    <property type="entry name" value="WD_REPEATS_REGION"/>
    <property type="match status" value="1"/>
</dbReference>
<evidence type="ECO:0000313" key="4">
    <source>
        <dbReference type="Proteomes" id="UP000298663"/>
    </source>
</evidence>
<dbReference type="GO" id="GO:0003723">
    <property type="term" value="F:RNA binding"/>
    <property type="evidence" value="ECO:0007669"/>
    <property type="project" value="TreeGrafter"/>
</dbReference>
<dbReference type="PANTHER" id="PTHR44006">
    <property type="entry name" value="U5 SMALL NUCLEAR RIBONUCLEOPROTEIN 40 KDA PROTEIN"/>
    <property type="match status" value="1"/>
</dbReference>
<organism evidence="3 4">
    <name type="scientific">Steinernema carpocapsae</name>
    <name type="common">Entomopathogenic nematode</name>
    <dbReference type="NCBI Taxonomy" id="34508"/>
    <lineage>
        <taxon>Eukaryota</taxon>
        <taxon>Metazoa</taxon>
        <taxon>Ecdysozoa</taxon>
        <taxon>Nematoda</taxon>
        <taxon>Chromadorea</taxon>
        <taxon>Rhabditida</taxon>
        <taxon>Tylenchina</taxon>
        <taxon>Panagrolaimomorpha</taxon>
        <taxon>Strongyloidoidea</taxon>
        <taxon>Steinernematidae</taxon>
        <taxon>Steinernema</taxon>
    </lineage>
</organism>
<dbReference type="InterPro" id="IPR001680">
    <property type="entry name" value="WD40_rpt"/>
</dbReference>
<gene>
    <name evidence="3" type="ORF">L596_028336</name>
</gene>
<dbReference type="Pfam" id="PF00400">
    <property type="entry name" value="WD40"/>
    <property type="match status" value="2"/>
</dbReference>
<keyword evidence="1" id="KW-0853">WD repeat</keyword>
<dbReference type="GO" id="GO:0071013">
    <property type="term" value="C:catalytic step 2 spliceosome"/>
    <property type="evidence" value="ECO:0007669"/>
    <property type="project" value="TreeGrafter"/>
</dbReference>
<accession>A0A4U5LY81</accession>
<dbReference type="PROSITE" id="PS50082">
    <property type="entry name" value="WD_REPEATS_2"/>
    <property type="match status" value="1"/>
</dbReference>
<reference evidence="3 4" key="2">
    <citation type="journal article" date="2019" name="G3 (Bethesda)">
        <title>Hybrid Assembly of the Genome of the Entomopathogenic Nematode Steinernema carpocapsae Identifies the X-Chromosome.</title>
        <authorList>
            <person name="Serra L."/>
            <person name="Macchietto M."/>
            <person name="Macias-Munoz A."/>
            <person name="McGill C.J."/>
            <person name="Rodriguez I.M."/>
            <person name="Rodriguez B."/>
            <person name="Murad R."/>
            <person name="Mortazavi A."/>
        </authorList>
    </citation>
    <scope>NUCLEOTIDE SEQUENCE [LARGE SCALE GENOMIC DNA]</scope>
    <source>
        <strain evidence="3 4">ALL</strain>
    </source>
</reference>
<dbReference type="OrthoDB" id="17410at2759"/>
<dbReference type="EMBL" id="AZBU02000011">
    <property type="protein sequence ID" value="TKR61192.1"/>
    <property type="molecule type" value="Genomic_DNA"/>
</dbReference>
<dbReference type="SMART" id="SM00320">
    <property type="entry name" value="WD40"/>
    <property type="match status" value="2"/>
</dbReference>
<protein>
    <submittedName>
        <fullName evidence="3">Uncharacterized protein</fullName>
    </submittedName>
</protein>
<feature type="region of interest" description="Disordered" evidence="2">
    <location>
        <begin position="1"/>
        <end position="34"/>
    </location>
</feature>
<dbReference type="SUPFAM" id="SSF50978">
    <property type="entry name" value="WD40 repeat-like"/>
    <property type="match status" value="1"/>
</dbReference>
<feature type="repeat" description="WD" evidence="1">
    <location>
        <begin position="44"/>
        <end position="85"/>
    </location>
</feature>
<dbReference type="AlphaFoldDB" id="A0A4U5LY81"/>
<proteinExistence type="predicted"/>
<dbReference type="PANTHER" id="PTHR44006:SF3">
    <property type="entry name" value="(RAPE) HYPOTHETICAL PROTEIN"/>
    <property type="match status" value="1"/>
</dbReference>
<name>A0A4U5LY81_STECR</name>
<sequence>MDPNAEIKDESNSPEPPFLEREPTEEEFERSRNPPLRYTEFCQLRSHEKPISVVRFSPDGNLLASGSLDRCFRIWRTSTAEECAEKAIVNAHRECGLNDFNFKADSSQVVTCFDDGTARTFDLESGQRIQKLEGHCAKVITA</sequence>
<evidence type="ECO:0000313" key="3">
    <source>
        <dbReference type="EMBL" id="TKR61192.1"/>
    </source>
</evidence>
<dbReference type="InterPro" id="IPR015943">
    <property type="entry name" value="WD40/YVTN_repeat-like_dom_sf"/>
</dbReference>
<dbReference type="Gene3D" id="2.130.10.10">
    <property type="entry name" value="YVTN repeat-like/Quinoprotein amine dehydrogenase"/>
    <property type="match status" value="1"/>
</dbReference>
<dbReference type="InterPro" id="IPR052234">
    <property type="entry name" value="U5_snRNP_Component"/>
</dbReference>
<dbReference type="STRING" id="34508.A0A4U5LY81"/>
<feature type="compositionally biased region" description="Basic and acidic residues" evidence="2">
    <location>
        <begin position="1"/>
        <end position="11"/>
    </location>
</feature>
<dbReference type="InterPro" id="IPR036322">
    <property type="entry name" value="WD40_repeat_dom_sf"/>
</dbReference>
<evidence type="ECO:0000256" key="2">
    <source>
        <dbReference type="SAM" id="MobiDB-lite"/>
    </source>
</evidence>
<dbReference type="Proteomes" id="UP000298663">
    <property type="component" value="Unassembled WGS sequence"/>
</dbReference>
<evidence type="ECO:0000256" key="1">
    <source>
        <dbReference type="PROSITE-ProRule" id="PRU00221"/>
    </source>
</evidence>
<keyword evidence="4" id="KW-1185">Reference proteome</keyword>
<reference evidence="3 4" key="1">
    <citation type="journal article" date="2015" name="Genome Biol.">
        <title>Comparative genomics of Steinernema reveals deeply conserved gene regulatory networks.</title>
        <authorList>
            <person name="Dillman A.R."/>
            <person name="Macchietto M."/>
            <person name="Porter C.F."/>
            <person name="Rogers A."/>
            <person name="Williams B."/>
            <person name="Antoshechkin I."/>
            <person name="Lee M.M."/>
            <person name="Goodwin Z."/>
            <person name="Lu X."/>
            <person name="Lewis E.E."/>
            <person name="Goodrich-Blair H."/>
            <person name="Stock S.P."/>
            <person name="Adams B.J."/>
            <person name="Sternberg P.W."/>
            <person name="Mortazavi A."/>
        </authorList>
    </citation>
    <scope>NUCLEOTIDE SEQUENCE [LARGE SCALE GENOMIC DNA]</scope>
    <source>
        <strain evidence="3 4">ALL</strain>
    </source>
</reference>